<dbReference type="Proteomes" id="UP000037020">
    <property type="component" value="Unassembled WGS sequence"/>
</dbReference>
<reference evidence="2 3" key="1">
    <citation type="submission" date="2015-07" db="EMBL/GenBank/DDBJ databases">
        <authorList>
            <person name="Ju K.-S."/>
            <person name="Doroghazi J.R."/>
            <person name="Metcalf W.W."/>
        </authorList>
    </citation>
    <scope>NUCLEOTIDE SEQUENCE [LARGE SCALE GENOMIC DNA]</scope>
    <source>
        <strain evidence="2 3">NRRL B-3589</strain>
    </source>
</reference>
<feature type="non-terminal residue" evidence="2">
    <location>
        <position position="89"/>
    </location>
</feature>
<evidence type="ECO:0000256" key="1">
    <source>
        <dbReference type="SAM" id="Phobius"/>
    </source>
</evidence>
<accession>A0ABR5IS16</accession>
<protein>
    <submittedName>
        <fullName evidence="2">Uncharacterized protein</fullName>
    </submittedName>
</protein>
<evidence type="ECO:0000313" key="3">
    <source>
        <dbReference type="Proteomes" id="UP000037020"/>
    </source>
</evidence>
<dbReference type="EMBL" id="LGUT01004447">
    <property type="protein sequence ID" value="KOG49292.1"/>
    <property type="molecule type" value="Genomic_DNA"/>
</dbReference>
<name>A0ABR5IS16_9ACTN</name>
<keyword evidence="1" id="KW-0812">Transmembrane</keyword>
<keyword evidence="1" id="KW-1133">Transmembrane helix</keyword>
<feature type="transmembrane region" description="Helical" evidence="1">
    <location>
        <begin position="24"/>
        <end position="46"/>
    </location>
</feature>
<gene>
    <name evidence="2" type="ORF">ADK38_45035</name>
</gene>
<comment type="caution">
    <text evidence="2">The sequence shown here is derived from an EMBL/GenBank/DDBJ whole genome shotgun (WGS) entry which is preliminary data.</text>
</comment>
<organism evidence="2 3">
    <name type="scientific">Streptomyces varsoviensis</name>
    <dbReference type="NCBI Taxonomy" id="67373"/>
    <lineage>
        <taxon>Bacteria</taxon>
        <taxon>Bacillati</taxon>
        <taxon>Actinomycetota</taxon>
        <taxon>Actinomycetes</taxon>
        <taxon>Kitasatosporales</taxon>
        <taxon>Streptomycetaceae</taxon>
        <taxon>Streptomyces</taxon>
    </lineage>
</organism>
<feature type="transmembrane region" description="Helical" evidence="1">
    <location>
        <begin position="52"/>
        <end position="74"/>
    </location>
</feature>
<keyword evidence="1" id="KW-0472">Membrane</keyword>
<evidence type="ECO:0000313" key="2">
    <source>
        <dbReference type="EMBL" id="KOG49292.1"/>
    </source>
</evidence>
<sequence>MREPTTAAAAAGPGPRDRRRGRRLGYALVACGLALLPWLVVLALPATATRWTAAWIGLDALEALALIGTGLLAVRASAHAAVAAGATAA</sequence>
<proteinExistence type="predicted"/>
<keyword evidence="3" id="KW-1185">Reference proteome</keyword>